<name>A0ABQ7X683_BRANA</name>
<accession>A0ABQ7X683</accession>
<evidence type="ECO:0000313" key="2">
    <source>
        <dbReference type="Proteomes" id="UP000824890"/>
    </source>
</evidence>
<dbReference type="Proteomes" id="UP000824890">
    <property type="component" value="Unassembled WGS sequence"/>
</dbReference>
<reference evidence="1 2" key="1">
    <citation type="submission" date="2021-05" db="EMBL/GenBank/DDBJ databases">
        <title>Genome Assembly of Synthetic Allotetraploid Brassica napus Reveals Homoeologous Exchanges between Subgenomes.</title>
        <authorList>
            <person name="Davis J.T."/>
        </authorList>
    </citation>
    <scope>NUCLEOTIDE SEQUENCE [LARGE SCALE GENOMIC DNA]</scope>
    <source>
        <strain evidence="2">cv. Da-Ae</strain>
        <tissue evidence="1">Seedling</tissue>
    </source>
</reference>
<organism evidence="1 2">
    <name type="scientific">Brassica napus</name>
    <name type="common">Rape</name>
    <dbReference type="NCBI Taxonomy" id="3708"/>
    <lineage>
        <taxon>Eukaryota</taxon>
        <taxon>Viridiplantae</taxon>
        <taxon>Streptophyta</taxon>
        <taxon>Embryophyta</taxon>
        <taxon>Tracheophyta</taxon>
        <taxon>Spermatophyta</taxon>
        <taxon>Magnoliopsida</taxon>
        <taxon>eudicotyledons</taxon>
        <taxon>Gunneridae</taxon>
        <taxon>Pentapetalae</taxon>
        <taxon>rosids</taxon>
        <taxon>malvids</taxon>
        <taxon>Brassicales</taxon>
        <taxon>Brassicaceae</taxon>
        <taxon>Brassiceae</taxon>
        <taxon>Brassica</taxon>
    </lineage>
</organism>
<evidence type="ECO:0000313" key="1">
    <source>
        <dbReference type="EMBL" id="KAH0851468.1"/>
    </source>
</evidence>
<keyword evidence="2" id="KW-1185">Reference proteome</keyword>
<dbReference type="EMBL" id="JAGKQM010001708">
    <property type="protein sequence ID" value="KAH0851468.1"/>
    <property type="molecule type" value="Genomic_DNA"/>
</dbReference>
<comment type="caution">
    <text evidence="1">The sequence shown here is derived from an EMBL/GenBank/DDBJ whole genome shotgun (WGS) entry which is preliminary data.</text>
</comment>
<proteinExistence type="predicted"/>
<gene>
    <name evidence="1" type="ORF">HID58_094731</name>
</gene>
<sequence length="238" mass="27803">MKKKTRNFVNNVELNVLILGYEISNGIHKTDMSCNSCMAHNEKTLLSYDYEVHFEYEIQSLEIQHPTFFYTTQGFSIYLESRISTGAGAIREQLADLDLRIIIENSLVEWKTIRREGPTRGMNGKIEKLTGMDDFMSLTGSLPPELRPIIQIEGVYLSEQYSLLTIKQQVDLHQGELVMFRKNWYKKPWIHFLIMEIRGQPMRDGHNKVYKDVIEGKEEDFRETLLGKRVDYSGRSVR</sequence>
<dbReference type="SUPFAM" id="SSF64484">
    <property type="entry name" value="beta and beta-prime subunits of DNA dependent RNA-polymerase"/>
    <property type="match status" value="1"/>
</dbReference>
<protein>
    <submittedName>
        <fullName evidence="1">Uncharacterized protein</fullName>
    </submittedName>
</protein>